<sequence length="679" mass="75620">MEFTTETLPEGEVSCWYPLFVNPVIARGFPTAPRENDEAGLEIPIGMMAALGGARYAVEFEGGLLLKGLSSMFVPTKRHAASIQWHLIHHSAKTRLSYSEVKAQCPNRVLLDKVDHASLQSSRTFLGWWKTSKTFLGTSNHNYASTTYSSAMPSASVANSSGGLGFSKLICSSQNMSIGAKDSKLFLSRAGPLQQIIEWAEMMPVLLYDVADKRGWFVRASDVILHIIHTRHAKRPFRVDGKPVRLTGVDPYKDEDQAAERAIMDMASVRLVQDDVNRANDYYINDLVCDVWALLEGLSEIQNAGDIRPETSTQILTQQKLQGWEFMALVDRKSPIQRKEVDLEKTTGGWQNLVHDVNAVVLLASGFGDLIQPMYPSSGLCYQLKTLPKYEDYMASTVPLLKRLCEEAGSSSYAHLTPSKLQWHKPSMLFENCEGKTKTGGVCDCVRFQQVVPTFVTDIGPIKPPGHLEHRGCVIFGIPEIDSTQILPIDTTPTSNGLRSHSPSELEFETELIATSKSVEAHPATGVEDCPKPSPTIKLSIPILDGKRPPPDWAANGDYRCNGLYPKSRDYPESPPGLLFDEKSIDWPQKFALDDPCDIKKQVKRVNKRYFDVNEDSVRESKRLHLKEVVGPVTESGRTWEAKITRDIFPDSRIVEGDKNGQCIVTLERSAQVESEVPR</sequence>
<dbReference type="EMBL" id="KQ947416">
    <property type="protein sequence ID" value="KUJ16467.1"/>
    <property type="molecule type" value="Genomic_DNA"/>
</dbReference>
<accession>A0A194X9L7</accession>
<dbReference type="OrthoDB" id="1577640at2759"/>
<proteinExistence type="predicted"/>
<evidence type="ECO:0000313" key="1">
    <source>
        <dbReference type="EMBL" id="KUJ16467.1"/>
    </source>
</evidence>
<name>A0A194X9L7_MOLSC</name>
<protein>
    <submittedName>
        <fullName evidence="1">Uncharacterized protein</fullName>
    </submittedName>
</protein>
<dbReference type="RefSeq" id="XP_018070822.1">
    <property type="nucleotide sequence ID" value="XM_018211941.1"/>
</dbReference>
<dbReference type="InParanoid" id="A0A194X9L7"/>
<dbReference type="GeneID" id="28821667"/>
<dbReference type="Proteomes" id="UP000070700">
    <property type="component" value="Unassembled WGS sequence"/>
</dbReference>
<dbReference type="KEGG" id="psco:LY89DRAFT_647061"/>
<evidence type="ECO:0000313" key="2">
    <source>
        <dbReference type="Proteomes" id="UP000070700"/>
    </source>
</evidence>
<organism evidence="1 2">
    <name type="scientific">Mollisia scopiformis</name>
    <name type="common">Conifer needle endophyte fungus</name>
    <name type="synonym">Phialocephala scopiformis</name>
    <dbReference type="NCBI Taxonomy" id="149040"/>
    <lineage>
        <taxon>Eukaryota</taxon>
        <taxon>Fungi</taxon>
        <taxon>Dikarya</taxon>
        <taxon>Ascomycota</taxon>
        <taxon>Pezizomycotina</taxon>
        <taxon>Leotiomycetes</taxon>
        <taxon>Helotiales</taxon>
        <taxon>Mollisiaceae</taxon>
        <taxon>Mollisia</taxon>
    </lineage>
</organism>
<keyword evidence="2" id="KW-1185">Reference proteome</keyword>
<reference evidence="1 2" key="1">
    <citation type="submission" date="2015-10" db="EMBL/GenBank/DDBJ databases">
        <title>Full genome of DAOMC 229536 Phialocephala scopiformis, a fungal endophyte of spruce producing the potent anti-insectan compound rugulosin.</title>
        <authorList>
            <consortium name="DOE Joint Genome Institute"/>
            <person name="Walker A.K."/>
            <person name="Frasz S.L."/>
            <person name="Seifert K.A."/>
            <person name="Miller J.D."/>
            <person name="Mondo S.J."/>
            <person name="Labutti K."/>
            <person name="Lipzen A."/>
            <person name="Dockter R."/>
            <person name="Kennedy M."/>
            <person name="Grigoriev I.V."/>
            <person name="Spatafora J.W."/>
        </authorList>
    </citation>
    <scope>NUCLEOTIDE SEQUENCE [LARGE SCALE GENOMIC DNA]</scope>
    <source>
        <strain evidence="1 2">CBS 120377</strain>
    </source>
</reference>
<dbReference type="AlphaFoldDB" id="A0A194X9L7"/>
<gene>
    <name evidence="1" type="ORF">LY89DRAFT_647061</name>
</gene>